<dbReference type="EMBL" id="QZAA01000012">
    <property type="protein sequence ID" value="RQD78548.1"/>
    <property type="molecule type" value="Genomic_DNA"/>
</dbReference>
<accession>A0A424YJ36</accession>
<organism evidence="2 3">
    <name type="scientific">Candidatus Syntrophonatronum acetioxidans</name>
    <dbReference type="NCBI Taxonomy" id="1795816"/>
    <lineage>
        <taxon>Bacteria</taxon>
        <taxon>Bacillati</taxon>
        <taxon>Bacillota</taxon>
        <taxon>Clostridia</taxon>
        <taxon>Eubacteriales</taxon>
        <taxon>Syntrophomonadaceae</taxon>
        <taxon>Candidatus Syntrophonatronum</taxon>
    </lineage>
</organism>
<dbReference type="InterPro" id="IPR013486">
    <property type="entry name" value="SpoIID/LytB"/>
</dbReference>
<sequence>MFENKNAALIAIILSIMVAVAGAGKLMEPRIENRPVPIQEGAVPQLPEELKAEEKGEPVLRVYISEEDRVEDMAFEEYIKGVVAGEMKPDWPEEALAAQAIIARSFTLQKIKEKGGVPEKNAHASTDIEEFQAYDADSITRQVKEAVDKTRGQVAVHQGNFIRGWFHAYAGPRTAQADEGLAFEGPNPPYIHVVKSPGSQMVPPEEGIWEESFNLEEVRHAVKEQRGNDPGPVEQFEIAQKGPSGRVTLFKVNDVQVSAPDLRIALGSTRMRSTYIEEMNMEGEKVIFEGKGFGHGVGMCQWGARAQAEEGLSAEEIVKYFYRDVEVVKLWE</sequence>
<name>A0A424YJ36_9FIRM</name>
<protein>
    <submittedName>
        <fullName evidence="2">SpoIID/LytB domain-containing protein</fullName>
    </submittedName>
</protein>
<dbReference type="InterPro" id="IPR013693">
    <property type="entry name" value="SpoIID/LytB_N"/>
</dbReference>
<feature type="domain" description="Sporulation stage II protein D amidase enhancer LytB N-terminal" evidence="1">
    <location>
        <begin position="66"/>
        <end position="156"/>
    </location>
</feature>
<evidence type="ECO:0000313" key="2">
    <source>
        <dbReference type="EMBL" id="RQD78548.1"/>
    </source>
</evidence>
<dbReference type="Pfam" id="PF08486">
    <property type="entry name" value="SpoIID"/>
    <property type="match status" value="1"/>
</dbReference>
<reference evidence="2 3" key="1">
    <citation type="submission" date="2018-08" db="EMBL/GenBank/DDBJ databases">
        <title>The metabolism and importance of syntrophic acetate oxidation coupled to methane or sulfide production in haloalkaline environments.</title>
        <authorList>
            <person name="Timmers P.H.A."/>
            <person name="Vavourakis C.D."/>
            <person name="Sorokin D.Y."/>
            <person name="Sinninghe Damste J.S."/>
            <person name="Muyzer G."/>
            <person name="Stams A.J.M."/>
            <person name="Plugge C.M."/>
        </authorList>
    </citation>
    <scope>NUCLEOTIDE SEQUENCE [LARGE SCALE GENOMIC DNA]</scope>
    <source>
        <strain evidence="2">MSAO_Bac1</strain>
    </source>
</reference>
<gene>
    <name evidence="2" type="ORF">D5R97_00205</name>
</gene>
<dbReference type="AlphaFoldDB" id="A0A424YJ36"/>
<dbReference type="NCBIfam" id="TIGR02669">
    <property type="entry name" value="SpoIID_LytB"/>
    <property type="match status" value="1"/>
</dbReference>
<proteinExistence type="predicted"/>
<evidence type="ECO:0000259" key="1">
    <source>
        <dbReference type="Pfam" id="PF08486"/>
    </source>
</evidence>
<dbReference type="Proteomes" id="UP000285138">
    <property type="component" value="Unassembled WGS sequence"/>
</dbReference>
<evidence type="ECO:0000313" key="3">
    <source>
        <dbReference type="Proteomes" id="UP000285138"/>
    </source>
</evidence>
<dbReference type="GO" id="GO:0030435">
    <property type="term" value="P:sporulation resulting in formation of a cellular spore"/>
    <property type="evidence" value="ECO:0007669"/>
    <property type="project" value="InterPro"/>
</dbReference>
<comment type="caution">
    <text evidence="2">The sequence shown here is derived from an EMBL/GenBank/DDBJ whole genome shotgun (WGS) entry which is preliminary data.</text>
</comment>